<comment type="caution">
    <text evidence="2">The sequence shown here is derived from an EMBL/GenBank/DDBJ whole genome shotgun (WGS) entry which is preliminary data.</text>
</comment>
<accession>A0A935K0S6</accession>
<protein>
    <recommendedName>
        <fullName evidence="4">Lipoprotein</fullName>
    </recommendedName>
</protein>
<reference evidence="2 3" key="1">
    <citation type="submission" date="2020-10" db="EMBL/GenBank/DDBJ databases">
        <title>Connecting structure to function with the recovery of over 1000 high-quality activated sludge metagenome-assembled genomes encoding full-length rRNA genes using long-read sequencing.</title>
        <authorList>
            <person name="Singleton C.M."/>
            <person name="Petriglieri F."/>
            <person name="Kristensen J.M."/>
            <person name="Kirkegaard R.H."/>
            <person name="Michaelsen T.Y."/>
            <person name="Andersen M.H."/>
            <person name="Karst S.M."/>
            <person name="Dueholm M.S."/>
            <person name="Nielsen P.H."/>
            <person name="Albertsen M."/>
        </authorList>
    </citation>
    <scope>NUCLEOTIDE SEQUENCE [LARGE SCALE GENOMIC DNA]</scope>
    <source>
        <strain evidence="2">EsbW_18-Q3-R4-48_BATAC.463</strain>
    </source>
</reference>
<dbReference type="EMBL" id="JADJMS010000031">
    <property type="protein sequence ID" value="MBK7416079.1"/>
    <property type="molecule type" value="Genomic_DNA"/>
</dbReference>
<organism evidence="2 3">
    <name type="scientific">Candidatus Dechloromonas phosphorivorans</name>
    <dbReference type="NCBI Taxonomy" id="2899244"/>
    <lineage>
        <taxon>Bacteria</taxon>
        <taxon>Pseudomonadati</taxon>
        <taxon>Pseudomonadota</taxon>
        <taxon>Betaproteobacteria</taxon>
        <taxon>Rhodocyclales</taxon>
        <taxon>Azonexaceae</taxon>
        <taxon>Dechloromonas</taxon>
    </lineage>
</organism>
<sequence>MNKRSFLAIAFPCLFAACAFGYQARGKLSDVDGEMRGKAYPANNGGGRFVLSDQSGILTCDGLANAPSISLQPGSCDGEQGNGVLRCSDGRVVNFDWQASSCRSLRGSGSDAQGNRLEFRVERR</sequence>
<dbReference type="Proteomes" id="UP000739411">
    <property type="component" value="Unassembled WGS sequence"/>
</dbReference>
<proteinExistence type="predicted"/>
<evidence type="ECO:0000313" key="2">
    <source>
        <dbReference type="EMBL" id="MBK7416079.1"/>
    </source>
</evidence>
<name>A0A935K0S6_9RHOO</name>
<dbReference type="PROSITE" id="PS51257">
    <property type="entry name" value="PROKAR_LIPOPROTEIN"/>
    <property type="match status" value="1"/>
</dbReference>
<evidence type="ECO:0000256" key="1">
    <source>
        <dbReference type="SAM" id="SignalP"/>
    </source>
</evidence>
<evidence type="ECO:0000313" key="3">
    <source>
        <dbReference type="Proteomes" id="UP000739411"/>
    </source>
</evidence>
<dbReference type="AlphaFoldDB" id="A0A935K0S6"/>
<keyword evidence="1" id="KW-0732">Signal</keyword>
<gene>
    <name evidence="2" type="ORF">IPJ38_14150</name>
</gene>
<evidence type="ECO:0008006" key="4">
    <source>
        <dbReference type="Google" id="ProtNLM"/>
    </source>
</evidence>
<feature type="chain" id="PRO_5036691863" description="Lipoprotein" evidence="1">
    <location>
        <begin position="25"/>
        <end position="124"/>
    </location>
</feature>
<feature type="signal peptide" evidence="1">
    <location>
        <begin position="1"/>
        <end position="24"/>
    </location>
</feature>